<dbReference type="RefSeq" id="WP_187706399.1">
    <property type="nucleotide sequence ID" value="NZ_CP060822.1"/>
</dbReference>
<feature type="domain" description="Glycosyl transferase family 1" evidence="2">
    <location>
        <begin position="206"/>
        <end position="365"/>
    </location>
</feature>
<dbReference type="Pfam" id="PF13439">
    <property type="entry name" value="Glyco_transf_4"/>
    <property type="match status" value="1"/>
</dbReference>
<accession>A0A7H0F1J0</accession>
<dbReference type="Proteomes" id="UP000516013">
    <property type="component" value="Chromosome"/>
</dbReference>
<dbReference type="PANTHER" id="PTHR46401">
    <property type="entry name" value="GLYCOSYLTRANSFERASE WBBK-RELATED"/>
    <property type="match status" value="1"/>
</dbReference>
<evidence type="ECO:0000256" key="1">
    <source>
        <dbReference type="ARBA" id="ARBA00022679"/>
    </source>
</evidence>
<dbReference type="CDD" id="cd03809">
    <property type="entry name" value="GT4_MtfB-like"/>
    <property type="match status" value="1"/>
</dbReference>
<feature type="domain" description="Glycosyltransferase subfamily 4-like N-terminal" evidence="3">
    <location>
        <begin position="25"/>
        <end position="190"/>
    </location>
</feature>
<proteinExistence type="predicted"/>
<keyword evidence="5" id="KW-1185">Reference proteome</keyword>
<dbReference type="AlphaFoldDB" id="A0A7H0F1J0"/>
<name>A0A7H0F1J0_9CYAN</name>
<dbReference type="Pfam" id="PF00534">
    <property type="entry name" value="Glycos_transf_1"/>
    <property type="match status" value="1"/>
</dbReference>
<dbReference type="PANTHER" id="PTHR46401:SF2">
    <property type="entry name" value="GLYCOSYLTRANSFERASE WBBK-RELATED"/>
    <property type="match status" value="1"/>
</dbReference>
<sequence length="389" mass="44022">MFISNNRADRNQIVIGIDATNIRNGGGVTHLTELLDAAEPIKHGISSVIVWGGSKTLPGLSEKPWLKKINPPQLNQGIFSRVSWQSLQLSKSARHLGCDLLFVPGGSYFGNFHPVVTMSQNLLPFDLPEMERYGWSLNRLRIFLLRQFQSQSFRNADGVIFLTKYAKERVTQTTGFLKGKTTIIPHGLNLRFRHSVKPQISILEYSPENPYRILYVSIVDVYKHQWNLVEAVSLLRHSGLPLQLDLVGTAYAPSLVRLRKTLDKCDPRGDWCRYRGSISYQNLHEFYRKADLGVFASTCENMPNILLETMASGLPIACSNRGPMPEVLEDAGVYFDPESVDEIASALEKLIHDPALREDLAERAYLKSQAFDWKRCAEETFEFLASFCK</sequence>
<gene>
    <name evidence="4" type="ORF">IAR63_02050</name>
</gene>
<evidence type="ECO:0000313" key="4">
    <source>
        <dbReference type="EMBL" id="QNP29906.1"/>
    </source>
</evidence>
<evidence type="ECO:0000259" key="3">
    <source>
        <dbReference type="Pfam" id="PF13439"/>
    </source>
</evidence>
<dbReference type="InterPro" id="IPR028098">
    <property type="entry name" value="Glyco_trans_4-like_N"/>
</dbReference>
<reference evidence="4 5" key="1">
    <citation type="submission" date="2020-08" db="EMBL/GenBank/DDBJ databases">
        <title>Complete genome sequence of Raphidiopsis curvispora isolated from drinking water reservoir in South Korea.</title>
        <authorList>
            <person name="Jeong J."/>
        </authorList>
    </citation>
    <scope>NUCLEOTIDE SEQUENCE [LARGE SCALE GENOMIC DNA]</scope>
    <source>
        <strain evidence="4 5">GIHE-G1</strain>
    </source>
</reference>
<dbReference type="KEGG" id="ccur:IAR63_02050"/>
<keyword evidence="1 4" id="KW-0808">Transferase</keyword>
<organism evidence="4 5">
    <name type="scientific">Cylindrospermopsis curvispora GIHE-G1</name>
    <dbReference type="NCBI Taxonomy" id="2666332"/>
    <lineage>
        <taxon>Bacteria</taxon>
        <taxon>Bacillati</taxon>
        <taxon>Cyanobacteriota</taxon>
        <taxon>Cyanophyceae</taxon>
        <taxon>Nostocales</taxon>
        <taxon>Aphanizomenonaceae</taxon>
        <taxon>Cylindrospermopsis</taxon>
    </lineage>
</organism>
<dbReference type="GO" id="GO:0009103">
    <property type="term" value="P:lipopolysaccharide biosynthetic process"/>
    <property type="evidence" value="ECO:0007669"/>
    <property type="project" value="TreeGrafter"/>
</dbReference>
<evidence type="ECO:0000259" key="2">
    <source>
        <dbReference type="Pfam" id="PF00534"/>
    </source>
</evidence>
<dbReference type="EMBL" id="CP060822">
    <property type="protein sequence ID" value="QNP29906.1"/>
    <property type="molecule type" value="Genomic_DNA"/>
</dbReference>
<evidence type="ECO:0000313" key="5">
    <source>
        <dbReference type="Proteomes" id="UP000516013"/>
    </source>
</evidence>
<dbReference type="Gene3D" id="3.40.50.2000">
    <property type="entry name" value="Glycogen Phosphorylase B"/>
    <property type="match status" value="2"/>
</dbReference>
<protein>
    <submittedName>
        <fullName evidence="4">Glycosyltransferase family 4 protein</fullName>
    </submittedName>
</protein>
<dbReference type="InterPro" id="IPR001296">
    <property type="entry name" value="Glyco_trans_1"/>
</dbReference>
<dbReference type="SUPFAM" id="SSF53756">
    <property type="entry name" value="UDP-Glycosyltransferase/glycogen phosphorylase"/>
    <property type="match status" value="1"/>
</dbReference>
<dbReference type="GO" id="GO:0016757">
    <property type="term" value="F:glycosyltransferase activity"/>
    <property type="evidence" value="ECO:0007669"/>
    <property type="project" value="InterPro"/>
</dbReference>